<evidence type="ECO:0000313" key="3">
    <source>
        <dbReference type="Proteomes" id="UP000638648"/>
    </source>
</evidence>
<keyword evidence="1" id="KW-0812">Transmembrane</keyword>
<name>A0A927MWW0_9ACTN</name>
<dbReference type="Proteomes" id="UP000638648">
    <property type="component" value="Unassembled WGS sequence"/>
</dbReference>
<comment type="caution">
    <text evidence="2">The sequence shown here is derived from an EMBL/GenBank/DDBJ whole genome shotgun (WGS) entry which is preliminary data.</text>
</comment>
<proteinExistence type="predicted"/>
<evidence type="ECO:0000256" key="1">
    <source>
        <dbReference type="SAM" id="Phobius"/>
    </source>
</evidence>
<evidence type="ECO:0000313" key="2">
    <source>
        <dbReference type="EMBL" id="MBE1608094.1"/>
    </source>
</evidence>
<dbReference type="EMBL" id="JADBEM010000001">
    <property type="protein sequence ID" value="MBE1608094.1"/>
    <property type="molecule type" value="Genomic_DNA"/>
</dbReference>
<sequence length="91" mass="10459">MSATQQQRDRRTWLRRAGIALSILVIAGLVLLVVFRTQYEVAVRRCEDGPSKEGRELTEARYGWQNSPPGYWCERGYDDGSTERVSFGFFP</sequence>
<keyword evidence="1" id="KW-1133">Transmembrane helix</keyword>
<keyword evidence="1" id="KW-0472">Membrane</keyword>
<organism evidence="2 3">
    <name type="scientific">Actinopolymorpha pittospori</name>
    <dbReference type="NCBI Taxonomy" id="648752"/>
    <lineage>
        <taxon>Bacteria</taxon>
        <taxon>Bacillati</taxon>
        <taxon>Actinomycetota</taxon>
        <taxon>Actinomycetes</taxon>
        <taxon>Propionibacteriales</taxon>
        <taxon>Actinopolymorphaceae</taxon>
        <taxon>Actinopolymorpha</taxon>
    </lineage>
</organism>
<gene>
    <name evidence="2" type="ORF">HEB94_004942</name>
</gene>
<reference evidence="2" key="1">
    <citation type="submission" date="2020-10" db="EMBL/GenBank/DDBJ databases">
        <title>Sequencing the genomes of 1000 actinobacteria strains.</title>
        <authorList>
            <person name="Klenk H.-P."/>
        </authorList>
    </citation>
    <scope>NUCLEOTIDE SEQUENCE</scope>
    <source>
        <strain evidence="2">DSM 45354</strain>
    </source>
</reference>
<feature type="transmembrane region" description="Helical" evidence="1">
    <location>
        <begin position="17"/>
        <end position="35"/>
    </location>
</feature>
<dbReference type="AlphaFoldDB" id="A0A927MWW0"/>
<protein>
    <submittedName>
        <fullName evidence="2">Uncharacterized protein</fullName>
    </submittedName>
</protein>
<dbReference type="RefSeq" id="WP_192751935.1">
    <property type="nucleotide sequence ID" value="NZ_BAABJL010000262.1"/>
</dbReference>
<accession>A0A927MWW0</accession>
<keyword evidence="3" id="KW-1185">Reference proteome</keyword>